<reference evidence="2 3" key="1">
    <citation type="submission" date="2019-08" db="EMBL/GenBank/DDBJ databases">
        <authorList>
            <person name="Dong K."/>
        </authorList>
    </citation>
    <scope>NUCLEOTIDE SEQUENCE [LARGE SCALE GENOMIC DNA]</scope>
    <source>
        <strain evidence="2 3">M4-8</strain>
    </source>
</reference>
<accession>A0A5C8HKJ2</accession>
<dbReference type="OrthoDB" id="4790882at2"/>
<evidence type="ECO:0000313" key="3">
    <source>
        <dbReference type="Proteomes" id="UP000321196"/>
    </source>
</evidence>
<proteinExistence type="predicted"/>
<protein>
    <recommendedName>
        <fullName evidence="4">WXG100 family type VII secretion target</fullName>
    </recommendedName>
</protein>
<name>A0A5C8HKJ2_9MICO</name>
<evidence type="ECO:0000313" key="2">
    <source>
        <dbReference type="EMBL" id="TXK03520.1"/>
    </source>
</evidence>
<keyword evidence="3" id="KW-1185">Reference proteome</keyword>
<feature type="region of interest" description="Disordered" evidence="1">
    <location>
        <begin position="452"/>
        <end position="489"/>
    </location>
</feature>
<dbReference type="EMBL" id="VRSW01000004">
    <property type="protein sequence ID" value="TXK03520.1"/>
    <property type="molecule type" value="Genomic_DNA"/>
</dbReference>
<evidence type="ECO:0008006" key="4">
    <source>
        <dbReference type="Google" id="ProtNLM"/>
    </source>
</evidence>
<dbReference type="AlphaFoldDB" id="A0A5C8HKJ2"/>
<dbReference type="RefSeq" id="WP_147826450.1">
    <property type="nucleotide sequence ID" value="NZ_BAAARG010000001.1"/>
</dbReference>
<dbReference type="Proteomes" id="UP000321196">
    <property type="component" value="Unassembled WGS sequence"/>
</dbReference>
<sequence>MSDDISISEGGYTAVSSESLRDAASRAIAVADLLRETVTSATRASDNLDCMTIPMPSADTAKQVAVKSAVIAQLIEVFAAQLARAADVYEAVELLITTEMHGSTPAAEQRLADLEADNPGLLDEAMGIVALIGLQKAPNPRAGFQFFSRLGALPRTGIDVRMVERSESSTTNVKSIVPHGAADLAKAIPSDGTQIRVDRYDMPDGSQRFVVSIVGTQQFFSETGPFDMGSNAALYLGNDSASAEAVRVALEDAGVQPGDWVLLNAHSQAAMISDQLAPDPTVDPEYVVTWGDPMEMPFPDDVVNIDIKHTNDPVGMLGGSEYPVPTGHPDSFEVSRSSEAGVFGAHFMNAYIETGTLIDQSQDPRLDALREPLAELADAERVTTTEYTFEESPLEMHLAPGLDEPLRGYDADKTTGPAAARGMGGDGVPGAQSVSESFLEFSDPIAPDQFSVAPPPEPGGPIFEFGEQPSPNPEPQPPVLVDNVNRPPIKDDEYHVGPWLV</sequence>
<evidence type="ECO:0000256" key="1">
    <source>
        <dbReference type="SAM" id="MobiDB-lite"/>
    </source>
</evidence>
<comment type="caution">
    <text evidence="2">The sequence shown here is derived from an EMBL/GenBank/DDBJ whole genome shotgun (WGS) entry which is preliminary data.</text>
</comment>
<organism evidence="2 3">
    <name type="scientific">Microbacterium mitrae</name>
    <dbReference type="NCBI Taxonomy" id="664640"/>
    <lineage>
        <taxon>Bacteria</taxon>
        <taxon>Bacillati</taxon>
        <taxon>Actinomycetota</taxon>
        <taxon>Actinomycetes</taxon>
        <taxon>Micrococcales</taxon>
        <taxon>Microbacteriaceae</taxon>
        <taxon>Microbacterium</taxon>
    </lineage>
</organism>
<gene>
    <name evidence="2" type="ORF">FVP60_11655</name>
</gene>
<feature type="compositionally biased region" description="Low complexity" evidence="1">
    <location>
        <begin position="460"/>
        <end position="469"/>
    </location>
</feature>